<dbReference type="RefSeq" id="WP_093315173.1">
    <property type="nucleotide sequence ID" value="NZ_FOZG01000002.1"/>
</dbReference>
<dbReference type="Pfam" id="PF01127">
    <property type="entry name" value="Sdh_cyt"/>
    <property type="match status" value="1"/>
</dbReference>
<gene>
    <name evidence="14" type="ORF">SAMN05192580_2614</name>
</gene>
<feature type="transmembrane region" description="Helical" evidence="13">
    <location>
        <begin position="86"/>
        <end position="103"/>
    </location>
</feature>
<dbReference type="PROSITE" id="PS01000">
    <property type="entry name" value="SDH_CYT_1"/>
    <property type="match status" value="1"/>
</dbReference>
<dbReference type="PIRSF" id="PIRSF000178">
    <property type="entry name" value="SDH_cyt_b560"/>
    <property type="match status" value="1"/>
</dbReference>
<evidence type="ECO:0000256" key="1">
    <source>
        <dbReference type="ARBA" id="ARBA00004050"/>
    </source>
</evidence>
<organism evidence="14 15">
    <name type="scientific">Sphingomonas jatrophae</name>
    <dbReference type="NCBI Taxonomy" id="1166337"/>
    <lineage>
        <taxon>Bacteria</taxon>
        <taxon>Pseudomonadati</taxon>
        <taxon>Pseudomonadota</taxon>
        <taxon>Alphaproteobacteria</taxon>
        <taxon>Sphingomonadales</taxon>
        <taxon>Sphingomonadaceae</taxon>
        <taxon>Sphingomonas</taxon>
    </lineage>
</organism>
<keyword evidence="6 13" id="KW-0812">Transmembrane</keyword>
<evidence type="ECO:0000256" key="5">
    <source>
        <dbReference type="ARBA" id="ARBA00022617"/>
    </source>
</evidence>
<evidence type="ECO:0000256" key="10">
    <source>
        <dbReference type="ARBA" id="ARBA00023136"/>
    </source>
</evidence>
<protein>
    <recommendedName>
        <fullName evidence="4">Succinate dehydrogenase cytochrome b556 subunit</fullName>
    </recommendedName>
</protein>
<evidence type="ECO:0000256" key="2">
    <source>
        <dbReference type="ARBA" id="ARBA00004141"/>
    </source>
</evidence>
<dbReference type="GO" id="GO:0009055">
    <property type="term" value="F:electron transfer activity"/>
    <property type="evidence" value="ECO:0007669"/>
    <property type="project" value="InterPro"/>
</dbReference>
<dbReference type="GO" id="GO:0046872">
    <property type="term" value="F:metal ion binding"/>
    <property type="evidence" value="ECO:0007669"/>
    <property type="project" value="UniProtKB-KW"/>
</dbReference>
<proteinExistence type="inferred from homology"/>
<dbReference type="OrthoDB" id="9799441at2"/>
<evidence type="ECO:0000313" key="15">
    <source>
        <dbReference type="Proteomes" id="UP000198824"/>
    </source>
</evidence>
<dbReference type="EMBL" id="FOZG01000002">
    <property type="protein sequence ID" value="SFS01557.1"/>
    <property type="molecule type" value="Genomic_DNA"/>
</dbReference>
<comment type="function">
    <text evidence="1">Membrane-anchoring subunit of succinate dehydrogenase (SDH).</text>
</comment>
<dbReference type="PANTHER" id="PTHR10978:SF5">
    <property type="entry name" value="SUCCINATE DEHYDROGENASE CYTOCHROME B560 SUBUNIT, MITOCHONDRIAL"/>
    <property type="match status" value="1"/>
</dbReference>
<dbReference type="InterPro" id="IPR018495">
    <property type="entry name" value="Succ_DH_cyt_bsu_CS"/>
</dbReference>
<evidence type="ECO:0000256" key="12">
    <source>
        <dbReference type="PIRSR" id="PIRSR000178-1"/>
    </source>
</evidence>
<comment type="subcellular location">
    <subcellularLocation>
        <location evidence="2">Membrane</location>
        <topology evidence="2">Multi-pass membrane protein</topology>
    </subcellularLocation>
</comment>
<dbReference type="Gene3D" id="1.20.1300.10">
    <property type="entry name" value="Fumarate reductase/succinate dehydrogenase, transmembrane subunit"/>
    <property type="match status" value="1"/>
</dbReference>
<keyword evidence="15" id="KW-1185">Reference proteome</keyword>
<dbReference type="GO" id="GO:0016020">
    <property type="term" value="C:membrane"/>
    <property type="evidence" value="ECO:0007669"/>
    <property type="project" value="UniProtKB-SubCell"/>
</dbReference>
<evidence type="ECO:0000313" key="14">
    <source>
        <dbReference type="EMBL" id="SFS01557.1"/>
    </source>
</evidence>
<dbReference type="InterPro" id="IPR014314">
    <property type="entry name" value="Succ_DH_cytb556"/>
</dbReference>
<evidence type="ECO:0000256" key="7">
    <source>
        <dbReference type="ARBA" id="ARBA00022723"/>
    </source>
</evidence>
<dbReference type="CDD" id="cd03499">
    <property type="entry name" value="SQR_TypeC_SdhC"/>
    <property type="match status" value="1"/>
</dbReference>
<dbReference type="STRING" id="1166337.SAMN05192580_2614"/>
<comment type="similarity">
    <text evidence="3">Belongs to the cytochrome b560 family.</text>
</comment>
<keyword evidence="9 12" id="KW-0408">Iron</keyword>
<reference evidence="14 15" key="1">
    <citation type="submission" date="2016-10" db="EMBL/GenBank/DDBJ databases">
        <authorList>
            <person name="de Groot N.N."/>
        </authorList>
    </citation>
    <scope>NUCLEOTIDE SEQUENCE [LARGE SCALE GENOMIC DNA]</scope>
    <source>
        <strain evidence="14 15">S5-249</strain>
    </source>
</reference>
<keyword evidence="8 13" id="KW-1133">Transmembrane helix</keyword>
<feature type="transmembrane region" description="Helical" evidence="13">
    <location>
        <begin position="124"/>
        <end position="144"/>
    </location>
</feature>
<evidence type="ECO:0000256" key="8">
    <source>
        <dbReference type="ARBA" id="ARBA00022989"/>
    </source>
</evidence>
<dbReference type="InterPro" id="IPR000701">
    <property type="entry name" value="SuccDH_FuR_B_TM-su"/>
</dbReference>
<sequence>MARPRSRPLSPHLTIWRWGPHMLVSILHRATGVGLALGGATLFTWWLAAAAGGPASYARFLDLMTRDQPIGPDGLPLPGTAMLNPLPALILIGLTWAFFQHMANGIRHLVMDLGAAYELKTNKTTSLATIAFSIIATLLLWAWIFTR</sequence>
<evidence type="ECO:0000256" key="4">
    <source>
        <dbReference type="ARBA" id="ARBA00020076"/>
    </source>
</evidence>
<dbReference type="GO" id="GO:0006099">
    <property type="term" value="P:tricarboxylic acid cycle"/>
    <property type="evidence" value="ECO:0007669"/>
    <property type="project" value="InterPro"/>
</dbReference>
<evidence type="ECO:0000256" key="13">
    <source>
        <dbReference type="SAM" id="Phobius"/>
    </source>
</evidence>
<name>A0A1I6LDN8_9SPHN</name>
<dbReference type="SUPFAM" id="SSF81343">
    <property type="entry name" value="Fumarate reductase respiratory complex transmembrane subunits"/>
    <property type="match status" value="1"/>
</dbReference>
<keyword evidence="7 12" id="KW-0479">Metal-binding</keyword>
<evidence type="ECO:0000256" key="6">
    <source>
        <dbReference type="ARBA" id="ARBA00022692"/>
    </source>
</evidence>
<keyword evidence="10 13" id="KW-0472">Membrane</keyword>
<evidence type="ECO:0000256" key="3">
    <source>
        <dbReference type="ARBA" id="ARBA00007244"/>
    </source>
</evidence>
<feature type="binding site" description="axial binding residue" evidence="12">
    <location>
        <position position="101"/>
    </location>
    <ligand>
        <name>heme</name>
        <dbReference type="ChEBI" id="CHEBI:30413"/>
        <note>ligand shared with second transmembrane subunit</note>
    </ligand>
    <ligandPart>
        <name>Fe</name>
        <dbReference type="ChEBI" id="CHEBI:18248"/>
    </ligandPart>
</feature>
<comment type="cofactor">
    <cofactor evidence="12">
        <name>heme</name>
        <dbReference type="ChEBI" id="CHEBI:30413"/>
    </cofactor>
    <text evidence="12">The heme is bound between the two transmembrane subunits.</text>
</comment>
<evidence type="ECO:0000256" key="11">
    <source>
        <dbReference type="ARBA" id="ARBA00025912"/>
    </source>
</evidence>
<dbReference type="InterPro" id="IPR034804">
    <property type="entry name" value="SQR/QFR_C/D"/>
</dbReference>
<dbReference type="PROSITE" id="PS01001">
    <property type="entry name" value="SDH_CYT_2"/>
    <property type="match status" value="1"/>
</dbReference>
<keyword evidence="5 12" id="KW-0349">Heme</keyword>
<dbReference type="NCBIfam" id="TIGR02970">
    <property type="entry name" value="succ_dehyd_cytB"/>
    <property type="match status" value="1"/>
</dbReference>
<feature type="transmembrane region" description="Helical" evidence="13">
    <location>
        <begin position="26"/>
        <end position="48"/>
    </location>
</feature>
<accession>A0A1I6LDN8</accession>
<dbReference type="Proteomes" id="UP000198824">
    <property type="component" value="Unassembled WGS sequence"/>
</dbReference>
<dbReference type="PANTHER" id="PTHR10978">
    <property type="entry name" value="SUCCINATE DEHYDROGENASE CYTOCHROME B560 SUBUNIT"/>
    <property type="match status" value="1"/>
</dbReference>
<comment type="subunit">
    <text evidence="11">Part of an enzyme complex containing four subunits: a flavoprotein, an iron-sulfur protein, plus two membrane-anchoring proteins, SdhC and SdhD. The complex can form homotrimers.</text>
</comment>
<dbReference type="AlphaFoldDB" id="A0A1I6LDN8"/>
<evidence type="ECO:0000256" key="9">
    <source>
        <dbReference type="ARBA" id="ARBA00023004"/>
    </source>
</evidence>